<organism evidence="1">
    <name type="scientific">Zea mays</name>
    <name type="common">Maize</name>
    <dbReference type="NCBI Taxonomy" id="4577"/>
    <lineage>
        <taxon>Eukaryota</taxon>
        <taxon>Viridiplantae</taxon>
        <taxon>Streptophyta</taxon>
        <taxon>Embryophyta</taxon>
        <taxon>Tracheophyta</taxon>
        <taxon>Spermatophyta</taxon>
        <taxon>Magnoliopsida</taxon>
        <taxon>Liliopsida</taxon>
        <taxon>Poales</taxon>
        <taxon>Poaceae</taxon>
        <taxon>PACMAD clade</taxon>
        <taxon>Panicoideae</taxon>
        <taxon>Andropogonodae</taxon>
        <taxon>Andropogoneae</taxon>
        <taxon>Tripsacinae</taxon>
        <taxon>Zea</taxon>
    </lineage>
</organism>
<proteinExistence type="evidence at transcript level"/>
<sequence length="91" mass="10051">MILHRLLQTQRMKVGNLAEVRLHAVFWILPCGSRLNSTGLASLGTSIVSLLPAGRNQTQTAPAFSPYPMCYLHEVIGTPLTHLYGDLYICI</sequence>
<dbReference type="KEGG" id="zma:100381599"/>
<protein>
    <submittedName>
        <fullName evidence="1">Uncharacterized protein</fullName>
    </submittedName>
</protein>
<reference evidence="1" key="1">
    <citation type="journal article" date="2009" name="PLoS Genet.">
        <title>Sequencing, mapping, and analysis of 27,455 maize full-length cDNAs.</title>
        <authorList>
            <person name="Soderlund C."/>
            <person name="Descour A."/>
            <person name="Kudrna D."/>
            <person name="Bomhoff M."/>
            <person name="Boyd L."/>
            <person name="Currie J."/>
            <person name="Angelova A."/>
            <person name="Collura K."/>
            <person name="Wissotski M."/>
            <person name="Ashley E."/>
            <person name="Morrow D."/>
            <person name="Fernandes J."/>
            <person name="Walbot V."/>
            <person name="Yu Y."/>
        </authorList>
    </citation>
    <scope>NUCLEOTIDE SEQUENCE</scope>
    <source>
        <strain evidence="1">B73</strain>
    </source>
</reference>
<dbReference type="EMBL" id="BT061722">
    <property type="protein sequence ID" value="ACN26419.1"/>
    <property type="molecule type" value="mRNA"/>
</dbReference>
<dbReference type="RefSeq" id="NP_001307824.1">
    <property type="nucleotide sequence ID" value="NM_001320895.1"/>
</dbReference>
<accession>C0HHB6</accession>
<name>C0HHB6_MAIZE</name>
<dbReference type="AlphaFoldDB" id="C0HHB6"/>
<evidence type="ECO:0000313" key="1">
    <source>
        <dbReference type="EMBL" id="ACN26419.1"/>
    </source>
</evidence>
<dbReference type="OrthoDB" id="303107at2759"/>
<dbReference type="GeneID" id="100381599"/>